<evidence type="ECO:0000256" key="2">
    <source>
        <dbReference type="ARBA" id="ARBA00022771"/>
    </source>
</evidence>
<protein>
    <recommendedName>
        <fullName evidence="5">PHD-type domain-containing protein</fullName>
    </recommendedName>
</protein>
<dbReference type="InterPro" id="IPR011011">
    <property type="entry name" value="Znf_FYVE_PHD"/>
</dbReference>
<keyword evidence="2 4" id="KW-0863">Zinc-finger</keyword>
<dbReference type="PROSITE" id="PS01359">
    <property type="entry name" value="ZF_PHD_1"/>
    <property type="match status" value="1"/>
</dbReference>
<dbReference type="Gene3D" id="3.30.40.10">
    <property type="entry name" value="Zinc/RING finger domain, C3HC4 (zinc finger)"/>
    <property type="match status" value="1"/>
</dbReference>
<dbReference type="InterPro" id="IPR013083">
    <property type="entry name" value="Znf_RING/FYVE/PHD"/>
</dbReference>
<accession>A0A9N9QNS4</accession>
<dbReference type="PROSITE" id="PS50016">
    <property type="entry name" value="ZF_PHD_2"/>
    <property type="match status" value="1"/>
</dbReference>
<evidence type="ECO:0000256" key="4">
    <source>
        <dbReference type="PROSITE-ProRule" id="PRU00146"/>
    </source>
</evidence>
<proteinExistence type="predicted"/>
<dbReference type="GO" id="GO:0008270">
    <property type="term" value="F:zinc ion binding"/>
    <property type="evidence" value="ECO:0007669"/>
    <property type="project" value="UniProtKB-KW"/>
</dbReference>
<dbReference type="InterPro" id="IPR001965">
    <property type="entry name" value="Znf_PHD"/>
</dbReference>
<organism evidence="6 7">
    <name type="scientific">Ceutorhynchus assimilis</name>
    <name type="common">cabbage seed weevil</name>
    <dbReference type="NCBI Taxonomy" id="467358"/>
    <lineage>
        <taxon>Eukaryota</taxon>
        <taxon>Metazoa</taxon>
        <taxon>Ecdysozoa</taxon>
        <taxon>Arthropoda</taxon>
        <taxon>Hexapoda</taxon>
        <taxon>Insecta</taxon>
        <taxon>Pterygota</taxon>
        <taxon>Neoptera</taxon>
        <taxon>Endopterygota</taxon>
        <taxon>Coleoptera</taxon>
        <taxon>Polyphaga</taxon>
        <taxon>Cucujiformia</taxon>
        <taxon>Curculionidae</taxon>
        <taxon>Ceutorhynchinae</taxon>
        <taxon>Ceutorhynchus</taxon>
    </lineage>
</organism>
<dbReference type="SMART" id="SM00249">
    <property type="entry name" value="PHD"/>
    <property type="match status" value="1"/>
</dbReference>
<dbReference type="OrthoDB" id="6771045at2759"/>
<evidence type="ECO:0000313" key="6">
    <source>
        <dbReference type="EMBL" id="CAG9773537.1"/>
    </source>
</evidence>
<evidence type="ECO:0000256" key="3">
    <source>
        <dbReference type="ARBA" id="ARBA00022833"/>
    </source>
</evidence>
<evidence type="ECO:0000256" key="1">
    <source>
        <dbReference type="ARBA" id="ARBA00022723"/>
    </source>
</evidence>
<dbReference type="AlphaFoldDB" id="A0A9N9QNS4"/>
<dbReference type="EMBL" id="OU892285">
    <property type="protein sequence ID" value="CAG9773537.1"/>
    <property type="molecule type" value="Genomic_DNA"/>
</dbReference>
<name>A0A9N9QNS4_9CUCU</name>
<evidence type="ECO:0000313" key="7">
    <source>
        <dbReference type="Proteomes" id="UP001152799"/>
    </source>
</evidence>
<keyword evidence="7" id="KW-1185">Reference proteome</keyword>
<feature type="domain" description="PHD-type" evidence="5">
    <location>
        <begin position="2"/>
        <end position="59"/>
    </location>
</feature>
<dbReference type="InterPro" id="IPR019787">
    <property type="entry name" value="Znf_PHD-finger"/>
</dbReference>
<keyword evidence="1" id="KW-0479">Metal-binding</keyword>
<gene>
    <name evidence="6" type="ORF">CEUTPL_LOCUS13927</name>
</gene>
<keyword evidence="3" id="KW-0862">Zinc</keyword>
<sequence>MADTCPVCTDNFIINSKTIKCAFCEERFHNMCVKVKDTASKNVAEHNNIMWFCDTCIAVINSNLKILPKIKDLESKTDRMLKKLESLEGRPKDETASLPPSNKERSYATAIKKSKEGMIIVRPLNGEVTNEEDGTKMRGNIQQKISPGDIGVGIKSMKNTKNGSVIIKVRDANEAHKLQSDIDGKLGNIVSTKIPQKRNPRVKIVGIEKSYEDQELIETLRAQNPTLLTEESQITGMYQVREVSVVKAQEGSLEDLIQGRRDSD</sequence>
<evidence type="ECO:0000259" key="5">
    <source>
        <dbReference type="PROSITE" id="PS50016"/>
    </source>
</evidence>
<dbReference type="Proteomes" id="UP001152799">
    <property type="component" value="Chromosome 9"/>
</dbReference>
<reference evidence="6" key="1">
    <citation type="submission" date="2022-01" db="EMBL/GenBank/DDBJ databases">
        <authorList>
            <person name="King R."/>
        </authorList>
    </citation>
    <scope>NUCLEOTIDE SEQUENCE</scope>
</reference>
<dbReference type="InterPro" id="IPR019786">
    <property type="entry name" value="Zinc_finger_PHD-type_CS"/>
</dbReference>
<dbReference type="SUPFAM" id="SSF57903">
    <property type="entry name" value="FYVE/PHD zinc finger"/>
    <property type="match status" value="1"/>
</dbReference>